<accession>A0ABV5YF50</accession>
<gene>
    <name evidence="3" type="ORF">ACFFNX_15845</name>
</gene>
<dbReference type="Proteomes" id="UP001589627">
    <property type="component" value="Unassembled WGS sequence"/>
</dbReference>
<evidence type="ECO:0000313" key="3">
    <source>
        <dbReference type="EMBL" id="MFB9833663.1"/>
    </source>
</evidence>
<dbReference type="InterPro" id="IPR001736">
    <property type="entry name" value="PLipase_D/transphosphatidylase"/>
</dbReference>
<dbReference type="EMBL" id="JBHLZP010000099">
    <property type="protein sequence ID" value="MFB9833663.1"/>
    <property type="molecule type" value="Genomic_DNA"/>
</dbReference>
<feature type="compositionally biased region" description="Polar residues" evidence="1">
    <location>
        <begin position="770"/>
        <end position="787"/>
    </location>
</feature>
<protein>
    <submittedName>
        <fullName evidence="3">Phospholipase D-like domain-containing protein</fullName>
    </submittedName>
</protein>
<evidence type="ECO:0000256" key="1">
    <source>
        <dbReference type="SAM" id="MobiDB-lite"/>
    </source>
</evidence>
<dbReference type="SMART" id="SM00155">
    <property type="entry name" value="PLDc"/>
    <property type="match status" value="4"/>
</dbReference>
<evidence type="ECO:0000313" key="4">
    <source>
        <dbReference type="Proteomes" id="UP001589627"/>
    </source>
</evidence>
<dbReference type="PANTHER" id="PTHR21248">
    <property type="entry name" value="CARDIOLIPIN SYNTHASE"/>
    <property type="match status" value="1"/>
</dbReference>
<feature type="region of interest" description="Disordered" evidence="1">
    <location>
        <begin position="47"/>
        <end position="100"/>
    </location>
</feature>
<comment type="caution">
    <text evidence="3">The sequence shown here is derived from an EMBL/GenBank/DDBJ whole genome shotgun (WGS) entry which is preliminary data.</text>
</comment>
<feature type="region of interest" description="Disordered" evidence="1">
    <location>
        <begin position="1385"/>
        <end position="1441"/>
    </location>
</feature>
<dbReference type="PANTHER" id="PTHR21248:SF22">
    <property type="entry name" value="PHOSPHOLIPASE D"/>
    <property type="match status" value="1"/>
</dbReference>
<dbReference type="Gene3D" id="3.30.870.10">
    <property type="entry name" value="Endonuclease Chain A"/>
    <property type="match status" value="4"/>
</dbReference>
<feature type="region of interest" description="Disordered" evidence="1">
    <location>
        <begin position="1613"/>
        <end position="1660"/>
    </location>
</feature>
<feature type="domain" description="PLD phosphodiesterase" evidence="2">
    <location>
        <begin position="940"/>
        <end position="967"/>
    </location>
</feature>
<proteinExistence type="predicted"/>
<organism evidence="3 4">
    <name type="scientific">Actinoallomurus acaciae</name>
    <dbReference type="NCBI Taxonomy" id="502577"/>
    <lineage>
        <taxon>Bacteria</taxon>
        <taxon>Bacillati</taxon>
        <taxon>Actinomycetota</taxon>
        <taxon>Actinomycetes</taxon>
        <taxon>Streptosporangiales</taxon>
        <taxon>Thermomonosporaceae</taxon>
        <taxon>Actinoallomurus</taxon>
    </lineage>
</organism>
<feature type="domain" description="PLD phosphodiesterase" evidence="2">
    <location>
        <begin position="635"/>
        <end position="662"/>
    </location>
</feature>
<sequence length="1705" mass="185983">MVTSTTYREGESVVAWRTSTRSTMARLSACVQAAPGHVIDGEFVIGSTSRSAEPGPRDAFPPSRMAQVMPGKNASPRAPHHESPQARSQRRSSGGHGASVVTVPASLAPALPRRPDVGPDIVDGWLRESAVAGDIRSNALRDLDAVVEALRNDRENVRSLRATLYAIDEWRMTKTGPSDRDEAVGRLQAVVEAGLARQLEGTAPRDPHRSRRPIPRSGQEDTSAVLGELEDKYFPPHLQLGVQHRADTTVTTHVDGNAYFGAIADVLDTLHGPGDRLYITSWYLHLATRLRNGPGEPNLGQRLVSLAAAGVDVRVIVAVPRHSLGPSEKPLLQRDVWRLPFKAMIGKFAKTNLTSVQTLRGAQSGDRPVLADRVLIDWGGGFDSRHEKTTIAYSAATGTLHAFVGGMDYAPNRFTDEGHQGAPRHNYWHEAGVQLQSGAAEEVLRNFWSRWHETATLPARNLWLNQQEEPFNPAIEPEPAEPIPAYSPAPAHPSSGSHVDAGVRIWRSYPPHRVTPLGDSLQIPWHSLPAEGVAEVRTGLVTAIDAATRYIYVEDQTLNPSLIATPYNHHKILFPAIFRALTRGVKVLFVSQGFPGRGAKSSADATPGVSREINTLILQKLTPAQRQNFALFTLKDTKVHTKVVLIDDEFASIGSANFWDRSMIGDETEVTAAMVHPGGPNSLVADLRVQLWREHLRMPETAFTDARLRDLEVGLGYFRASWGAGDASEIPDSALVETGNSSLAPWLSRSTTSPAIGQPASGGTRWAPLTSLNSSTSHAASDTNGSMRSMPDRIDRQLTAMGVDSRVHALSEDNLIRVVQTPAVWGMRMARSGISESAGRAADELAATVEEIIGDGTQLIDIASLLPPSGRLREAIYNGLLKAAAKKSNERILVRLLFGYVPLRDTFSEFTRDLRGFLKRENVSLDRMTILVGQLSNVLSGFWNHAKIVAADGKVALVGGHNLWSDTYGGYPPVHDISIEVIGEGARHAHDFADYLWTTGGGSLSVRRITTDYATQTLSPGPKRDTTAVVELRDDLPGRPIPTDNADQWHRGRALSLGRTGILGNGASDVAKEMVIKGAQRSLKISQQDIAFTGFTSEENHDVVRWIAEALVENPELTVSIVVSSAKAGAVKGAYSWGFGAPGTYAMIKRFIKKVADPEGTGANDDIVTGALQRLKVAPFVFTKFDVVVEGESAWPDAPEETIKRRYKPGSWVETADRSEPEPANHAKVYIADETVYYVGSDNLYPHNLAEFGYLVEGDSVRDIITDYWDKLWLYSEPHAIDFLRDIIEDWETESSLGVLQSRSAALEKVDDALRRWRKGGRLTPHRLELNKQQLADVQDKIKQWTAGKEKTASRRLAVVDRLRVSIQRELDAVLRREAEHVERPNRERLTAASLTNDGAPGRTRGPRLRNEPDTSPQPPVLPQPPVVTTPPSGDSAWKQEEPWPAVRHEHTWIGPASDQPVRSAFDVRRIENGNERITELTVAITLQPRPGITKEQITDTWQRLTIGTEKLFNTPQHRFESGDLSGDLLRVNVVPASPARPAHMTVTLTPYAPGQTMTHHTWMAGRPPALYAHEIAHQLGQGLPPTRLLALLATLIGPPQELTGRVGVWGDTNAPTEHDTGRLGSAAPTPGRMRSGVPSGHRSGQYAGDSPAVGEPMSGSMTDALAAADWQESNHSLPPHPSDENAVKACVSVAVLDTSAGAGW</sequence>
<dbReference type="RefSeq" id="WP_378201749.1">
    <property type="nucleotide sequence ID" value="NZ_JBHLZP010000099.1"/>
</dbReference>
<feature type="domain" description="PLD phosphodiesterase" evidence="2">
    <location>
        <begin position="1221"/>
        <end position="1248"/>
    </location>
</feature>
<dbReference type="SUPFAM" id="SSF56024">
    <property type="entry name" value="Phospholipase D/nuclease"/>
    <property type="match status" value="4"/>
</dbReference>
<keyword evidence="4" id="KW-1185">Reference proteome</keyword>
<dbReference type="Pfam" id="PF13091">
    <property type="entry name" value="PLDc_2"/>
    <property type="match status" value="1"/>
</dbReference>
<reference evidence="3 4" key="1">
    <citation type="submission" date="2024-09" db="EMBL/GenBank/DDBJ databases">
        <authorList>
            <person name="Sun Q."/>
            <person name="Mori K."/>
        </authorList>
    </citation>
    <scope>NUCLEOTIDE SEQUENCE [LARGE SCALE GENOMIC DNA]</scope>
    <source>
        <strain evidence="3 4">TBRC 0563</strain>
    </source>
</reference>
<name>A0ABV5YF50_9ACTN</name>
<dbReference type="InterPro" id="IPR025202">
    <property type="entry name" value="PLD-like_dom"/>
</dbReference>
<feature type="region of interest" description="Disordered" evidence="1">
    <location>
        <begin position="195"/>
        <end position="221"/>
    </location>
</feature>
<dbReference type="PROSITE" id="PS50035">
    <property type="entry name" value="PLD"/>
    <property type="match status" value="3"/>
</dbReference>
<feature type="compositionally biased region" description="Pro residues" evidence="1">
    <location>
        <begin position="1416"/>
        <end position="1429"/>
    </location>
</feature>
<feature type="region of interest" description="Disordered" evidence="1">
    <location>
        <begin position="750"/>
        <end position="790"/>
    </location>
</feature>
<evidence type="ECO:0000259" key="2">
    <source>
        <dbReference type="PROSITE" id="PS50035"/>
    </source>
</evidence>